<sequence>MTVCVEDDGSSSALGPFPLPLLLLSWWARKVGGLVWAVKVGSVVLSGGGGGGGDTTMGHSSVVSSVGAQNSPV</sequence>
<gene>
    <name evidence="2" type="ORF">MCOS_LOCUS7275</name>
</gene>
<evidence type="ECO:0000313" key="4">
    <source>
        <dbReference type="WBParaSite" id="MCOS_0000727401-mRNA-1"/>
    </source>
</evidence>
<keyword evidence="3" id="KW-1185">Reference proteome</keyword>
<feature type="compositionally biased region" description="Polar residues" evidence="1">
    <location>
        <begin position="57"/>
        <end position="73"/>
    </location>
</feature>
<evidence type="ECO:0000256" key="1">
    <source>
        <dbReference type="SAM" id="MobiDB-lite"/>
    </source>
</evidence>
<evidence type="ECO:0000313" key="2">
    <source>
        <dbReference type="EMBL" id="VDD81272.1"/>
    </source>
</evidence>
<protein>
    <submittedName>
        <fullName evidence="4">Secreted protein</fullName>
    </submittedName>
</protein>
<reference evidence="4" key="1">
    <citation type="submission" date="2017-02" db="UniProtKB">
        <authorList>
            <consortium name="WormBaseParasite"/>
        </authorList>
    </citation>
    <scope>IDENTIFICATION</scope>
</reference>
<feature type="region of interest" description="Disordered" evidence="1">
    <location>
        <begin position="49"/>
        <end position="73"/>
    </location>
</feature>
<dbReference type="WBParaSite" id="MCOS_0000727401-mRNA-1">
    <property type="protein sequence ID" value="MCOS_0000727401-mRNA-1"/>
    <property type="gene ID" value="MCOS_0000727401"/>
</dbReference>
<organism evidence="4">
    <name type="scientific">Mesocestoides corti</name>
    <name type="common">Flatworm</name>
    <dbReference type="NCBI Taxonomy" id="53468"/>
    <lineage>
        <taxon>Eukaryota</taxon>
        <taxon>Metazoa</taxon>
        <taxon>Spiralia</taxon>
        <taxon>Lophotrochozoa</taxon>
        <taxon>Platyhelminthes</taxon>
        <taxon>Cestoda</taxon>
        <taxon>Eucestoda</taxon>
        <taxon>Cyclophyllidea</taxon>
        <taxon>Mesocestoididae</taxon>
        <taxon>Mesocestoides</taxon>
    </lineage>
</organism>
<accession>A0A0R3UIL3</accession>
<dbReference type="Proteomes" id="UP000267029">
    <property type="component" value="Unassembled WGS sequence"/>
</dbReference>
<dbReference type="EMBL" id="UXSR01005345">
    <property type="protein sequence ID" value="VDD81272.1"/>
    <property type="molecule type" value="Genomic_DNA"/>
</dbReference>
<evidence type="ECO:0000313" key="3">
    <source>
        <dbReference type="Proteomes" id="UP000267029"/>
    </source>
</evidence>
<reference evidence="2 3" key="2">
    <citation type="submission" date="2018-10" db="EMBL/GenBank/DDBJ databases">
        <authorList>
            <consortium name="Pathogen Informatics"/>
        </authorList>
    </citation>
    <scope>NUCLEOTIDE SEQUENCE [LARGE SCALE GENOMIC DNA]</scope>
</reference>
<name>A0A0R3UIL3_MESCO</name>
<proteinExistence type="predicted"/>
<dbReference type="AlphaFoldDB" id="A0A0R3UIL3"/>